<dbReference type="InterPro" id="IPR050697">
    <property type="entry name" value="Adenylyl/Guanylyl_Cyclase_3/4"/>
</dbReference>
<feature type="compositionally biased region" description="Basic and acidic residues" evidence="1">
    <location>
        <begin position="26"/>
        <end position="41"/>
    </location>
</feature>
<dbReference type="InterPro" id="IPR001054">
    <property type="entry name" value="A/G_cyclase"/>
</dbReference>
<dbReference type="PROSITE" id="PS50125">
    <property type="entry name" value="GUANYLATE_CYCLASE_2"/>
    <property type="match status" value="1"/>
</dbReference>
<feature type="region of interest" description="Disordered" evidence="1">
    <location>
        <begin position="17"/>
        <end position="64"/>
    </location>
</feature>
<dbReference type="KEGG" id="nev:NTE_01334"/>
<dbReference type="AlphaFoldDB" id="A0A075MRG2"/>
<protein>
    <submittedName>
        <fullName evidence="3">Family 3 adenylate cyclase</fullName>
    </submittedName>
</protein>
<organism evidence="3 4">
    <name type="scientific">Candidatus Nitrososphaera evergladensis SR1</name>
    <dbReference type="NCBI Taxonomy" id="1459636"/>
    <lineage>
        <taxon>Archaea</taxon>
        <taxon>Nitrososphaerota</taxon>
        <taxon>Nitrososphaeria</taxon>
        <taxon>Nitrososphaerales</taxon>
        <taxon>Nitrososphaeraceae</taxon>
        <taxon>Nitrososphaera</taxon>
    </lineage>
</organism>
<feature type="domain" description="Guanylate cyclase" evidence="2">
    <location>
        <begin position="119"/>
        <end position="252"/>
    </location>
</feature>
<evidence type="ECO:0000313" key="3">
    <source>
        <dbReference type="EMBL" id="AIF83402.1"/>
    </source>
</evidence>
<dbReference type="STRING" id="1459636.NTE_01334"/>
<dbReference type="PANTHER" id="PTHR43081:SF1">
    <property type="entry name" value="ADENYLATE CYCLASE, TERMINAL-DIFFERENTIATION SPECIFIC"/>
    <property type="match status" value="1"/>
</dbReference>
<dbReference type="Pfam" id="PF00211">
    <property type="entry name" value="Guanylate_cyc"/>
    <property type="match status" value="1"/>
</dbReference>
<dbReference type="PANTHER" id="PTHR43081">
    <property type="entry name" value="ADENYLATE CYCLASE, TERMINAL-DIFFERENTIATION SPECIFIC-RELATED"/>
    <property type="match status" value="1"/>
</dbReference>
<keyword evidence="4" id="KW-1185">Reference proteome</keyword>
<dbReference type="eggNOG" id="arCOG07810">
    <property type="taxonomic scope" value="Archaea"/>
</dbReference>
<sequence>MLVLTYNLNDFKSRELQYPKAGVAPEAKDDKKEAKKDKSEDNDNNNNSSASKNLVGMMMGGDSSSDKEKMAVVVDSETLVAQTQDRLWRALKRRYQYDSSLKPGQEYLLSHVSSKIPLVIMYADLVGSTNMSMTLPVDKLVTIIRAFTQEMSSVVESHKGYVLKYVGDAVIAFFPASYNRLSACDRAVQCARSMITVVKNGINPILNQYDYPELGVKIGMDVGENVIVQYGHDKSSPIDILGYCMNVAAKITSLTGSNRISIGQDVYDLLHPSEKTKFKEMKLGTEEWKYRDRVTDKVYRVYSLMENR</sequence>
<name>A0A075MRG2_9ARCH</name>
<dbReference type="InterPro" id="IPR029787">
    <property type="entry name" value="Nucleotide_cyclase"/>
</dbReference>
<accession>A0A075MRG2</accession>
<dbReference type="EMBL" id="CP007174">
    <property type="protein sequence ID" value="AIF83402.1"/>
    <property type="molecule type" value="Genomic_DNA"/>
</dbReference>
<dbReference type="Proteomes" id="UP000028194">
    <property type="component" value="Chromosome"/>
</dbReference>
<dbReference type="GO" id="GO:0009190">
    <property type="term" value="P:cyclic nucleotide biosynthetic process"/>
    <property type="evidence" value="ECO:0007669"/>
    <property type="project" value="InterPro"/>
</dbReference>
<evidence type="ECO:0000256" key="1">
    <source>
        <dbReference type="SAM" id="MobiDB-lite"/>
    </source>
</evidence>
<evidence type="ECO:0000313" key="4">
    <source>
        <dbReference type="Proteomes" id="UP000028194"/>
    </source>
</evidence>
<proteinExistence type="predicted"/>
<dbReference type="SMART" id="SM00044">
    <property type="entry name" value="CYCc"/>
    <property type="match status" value="1"/>
</dbReference>
<reference evidence="3 4" key="1">
    <citation type="journal article" date="2014" name="PLoS ONE">
        <title>Genome Sequence of Candidatus Nitrososphaera evergladensis from Group I.1b Enriched from Everglades Soil Reveals Novel Genomic Features of the Ammonia-Oxidizing Archaea.</title>
        <authorList>
            <person name="Zhalnina K.V."/>
            <person name="Dias R."/>
            <person name="Leonard M.T."/>
            <person name="Dorr de Quadros P."/>
            <person name="Camargo F.A."/>
            <person name="Drew J.C."/>
            <person name="Farmerie W.G."/>
            <person name="Daroub S.H."/>
            <person name="Triplett E.W."/>
        </authorList>
    </citation>
    <scope>NUCLEOTIDE SEQUENCE [LARGE SCALE GENOMIC DNA]</scope>
    <source>
        <strain evidence="3 4">SR1</strain>
    </source>
</reference>
<dbReference type="GO" id="GO:0035556">
    <property type="term" value="P:intracellular signal transduction"/>
    <property type="evidence" value="ECO:0007669"/>
    <property type="project" value="InterPro"/>
</dbReference>
<dbReference type="HOGENOM" id="CLU_057456_1_0_2"/>
<evidence type="ECO:0000259" key="2">
    <source>
        <dbReference type="PROSITE" id="PS50125"/>
    </source>
</evidence>
<gene>
    <name evidence="3" type="ORF">NTE_01334</name>
</gene>
<dbReference type="Gene3D" id="3.30.70.1230">
    <property type="entry name" value="Nucleotide cyclase"/>
    <property type="match status" value="1"/>
</dbReference>
<dbReference type="CDD" id="cd07302">
    <property type="entry name" value="CHD"/>
    <property type="match status" value="1"/>
</dbReference>
<dbReference type="SUPFAM" id="SSF55073">
    <property type="entry name" value="Nucleotide cyclase"/>
    <property type="match status" value="1"/>
</dbReference>
<feature type="compositionally biased region" description="Low complexity" evidence="1">
    <location>
        <begin position="44"/>
        <end position="53"/>
    </location>
</feature>